<keyword evidence="2" id="KW-1185">Reference proteome</keyword>
<comment type="caution">
    <text evidence="1">The sequence shown here is derived from an EMBL/GenBank/DDBJ whole genome shotgun (WGS) entry which is preliminary data.</text>
</comment>
<protein>
    <submittedName>
        <fullName evidence="1">Uncharacterized protein</fullName>
    </submittedName>
</protein>
<dbReference type="AlphaFoldDB" id="A0A8K0CRM6"/>
<dbReference type="OrthoDB" id="6592644at2759"/>
<gene>
    <name evidence="1" type="ORF">ILUMI_17101</name>
</gene>
<dbReference type="Proteomes" id="UP000801492">
    <property type="component" value="Unassembled WGS sequence"/>
</dbReference>
<evidence type="ECO:0000313" key="1">
    <source>
        <dbReference type="EMBL" id="KAF2889072.1"/>
    </source>
</evidence>
<reference evidence="1" key="1">
    <citation type="submission" date="2019-08" db="EMBL/GenBank/DDBJ databases">
        <title>The genome of the North American firefly Photinus pyralis.</title>
        <authorList>
            <consortium name="Photinus pyralis genome working group"/>
            <person name="Fallon T.R."/>
            <person name="Sander Lower S.E."/>
            <person name="Weng J.-K."/>
        </authorList>
    </citation>
    <scope>NUCLEOTIDE SEQUENCE</scope>
    <source>
        <strain evidence="1">TRF0915ILg1</strain>
        <tissue evidence="1">Whole body</tissue>
    </source>
</reference>
<evidence type="ECO:0000313" key="2">
    <source>
        <dbReference type="Proteomes" id="UP000801492"/>
    </source>
</evidence>
<name>A0A8K0CRM6_IGNLU</name>
<accession>A0A8K0CRM6</accession>
<proteinExistence type="predicted"/>
<sequence>MSKVAQSFSSKLCSWIAPYNIKEEVFTTDGKVVYCNVCFKHVGSDRKSQIDAHCTTDMCSAFIRADIPLSKLNCDAFRQFLEKCTEKKT</sequence>
<dbReference type="EMBL" id="VTPC01071101">
    <property type="protein sequence ID" value="KAF2889072.1"/>
    <property type="molecule type" value="Genomic_DNA"/>
</dbReference>
<organism evidence="1 2">
    <name type="scientific">Ignelater luminosus</name>
    <name type="common">Cucubano</name>
    <name type="synonym">Pyrophorus luminosus</name>
    <dbReference type="NCBI Taxonomy" id="2038154"/>
    <lineage>
        <taxon>Eukaryota</taxon>
        <taxon>Metazoa</taxon>
        <taxon>Ecdysozoa</taxon>
        <taxon>Arthropoda</taxon>
        <taxon>Hexapoda</taxon>
        <taxon>Insecta</taxon>
        <taxon>Pterygota</taxon>
        <taxon>Neoptera</taxon>
        <taxon>Endopterygota</taxon>
        <taxon>Coleoptera</taxon>
        <taxon>Polyphaga</taxon>
        <taxon>Elateriformia</taxon>
        <taxon>Elateroidea</taxon>
        <taxon>Elateridae</taxon>
        <taxon>Agrypninae</taxon>
        <taxon>Pyrophorini</taxon>
        <taxon>Ignelater</taxon>
    </lineage>
</organism>